<sequence>MPSENLDNLIAICGVYQNTTNLAEQLAYYGHMGFVIEPRADLAEGEILAESWFNARGVKRENLKQTVAMRLPHDPYMHIWFQSWDELSTDPVWPPVYNQTGCRGFTLLVADISKELGRISRDFKTVTLVQDQITVQRKWGPTHSALLRDPDGNFIELMTIDGSNSRAAQPVPHGEKGFLHFMLNCPSENFAETKRFYCSFGMEHDCGVDFKKDGRPDGDAYFQQQYIDGFGAWPIWGECSFLRGKRDPSYMHLELLEAREDLQVPGRSPPTWAQRGIARYCIKVPDFQEELQKSKQRGSKIYVETQRGK</sequence>
<dbReference type="Proteomes" id="UP000574317">
    <property type="component" value="Unassembled WGS sequence"/>
</dbReference>
<protein>
    <recommendedName>
        <fullName evidence="3">VOC domain-containing protein</fullName>
    </recommendedName>
</protein>
<evidence type="ECO:0008006" key="3">
    <source>
        <dbReference type="Google" id="ProtNLM"/>
    </source>
</evidence>
<dbReference type="Gene3D" id="3.10.180.10">
    <property type="entry name" value="2,3-Dihydroxybiphenyl 1,2-Dioxygenase, domain 1"/>
    <property type="match status" value="2"/>
</dbReference>
<dbReference type="SUPFAM" id="SSF54593">
    <property type="entry name" value="Glyoxalase/Bleomycin resistance protein/Dihydroxybiphenyl dioxygenase"/>
    <property type="match status" value="2"/>
</dbReference>
<dbReference type="InterPro" id="IPR029068">
    <property type="entry name" value="Glyas_Bleomycin-R_OHBP_Dase"/>
</dbReference>
<gene>
    <name evidence="1" type="ORF">FNAPI_5858</name>
</gene>
<accession>A0A8H5JJQ9</accession>
<proteinExistence type="predicted"/>
<name>A0A8H5JJQ9_9HYPO</name>
<organism evidence="1 2">
    <name type="scientific">Fusarium napiforme</name>
    <dbReference type="NCBI Taxonomy" id="42672"/>
    <lineage>
        <taxon>Eukaryota</taxon>
        <taxon>Fungi</taxon>
        <taxon>Dikarya</taxon>
        <taxon>Ascomycota</taxon>
        <taxon>Pezizomycotina</taxon>
        <taxon>Sordariomycetes</taxon>
        <taxon>Hypocreomycetidae</taxon>
        <taxon>Hypocreales</taxon>
        <taxon>Nectriaceae</taxon>
        <taxon>Fusarium</taxon>
        <taxon>Fusarium fujikuroi species complex</taxon>
    </lineage>
</organism>
<evidence type="ECO:0000313" key="2">
    <source>
        <dbReference type="Proteomes" id="UP000574317"/>
    </source>
</evidence>
<keyword evidence="2" id="KW-1185">Reference proteome</keyword>
<comment type="caution">
    <text evidence="1">The sequence shown here is derived from an EMBL/GenBank/DDBJ whole genome shotgun (WGS) entry which is preliminary data.</text>
</comment>
<reference evidence="1 2" key="1">
    <citation type="submission" date="2020-05" db="EMBL/GenBank/DDBJ databases">
        <title>Identification and distribution of gene clusters putatively required for synthesis of sphingolipid metabolism inhibitors in phylogenetically diverse species of the filamentous fungus Fusarium.</title>
        <authorList>
            <person name="Kim H.-S."/>
            <person name="Busman M."/>
            <person name="Brown D.W."/>
            <person name="Divon H."/>
            <person name="Uhlig S."/>
            <person name="Proctor R.H."/>
        </authorList>
    </citation>
    <scope>NUCLEOTIDE SEQUENCE [LARGE SCALE GENOMIC DNA]</scope>
    <source>
        <strain evidence="1 2">NRRL 25196</strain>
    </source>
</reference>
<evidence type="ECO:0000313" key="1">
    <source>
        <dbReference type="EMBL" id="KAF5556067.1"/>
    </source>
</evidence>
<dbReference type="AlphaFoldDB" id="A0A8H5JJQ9"/>
<dbReference type="EMBL" id="JAAOAO010000212">
    <property type="protein sequence ID" value="KAF5556067.1"/>
    <property type="molecule type" value="Genomic_DNA"/>
</dbReference>